<dbReference type="PANTHER" id="PTHR36343:SF1">
    <property type="entry name" value="EXPRESSED PROTEIN"/>
    <property type="match status" value="1"/>
</dbReference>
<dbReference type="AlphaFoldDB" id="A0A090LZZ9"/>
<evidence type="ECO:0000256" key="1">
    <source>
        <dbReference type="SAM" id="MobiDB-lite"/>
    </source>
</evidence>
<accession>A0A090LZZ9</accession>
<feature type="transmembrane region" description="Helical" evidence="2">
    <location>
        <begin position="94"/>
        <end position="118"/>
    </location>
</feature>
<dbReference type="KEGG" id="ota:OT_ostta04g01510"/>
<dbReference type="EMBL" id="CAID01000004">
    <property type="protein sequence ID" value="CEF97506.1"/>
    <property type="molecule type" value="Genomic_DNA"/>
</dbReference>
<evidence type="ECO:0000313" key="3">
    <source>
        <dbReference type="EMBL" id="CEF97506.1"/>
    </source>
</evidence>
<keyword evidence="2" id="KW-0812">Transmembrane</keyword>
<reference evidence="3 4" key="2">
    <citation type="journal article" date="2014" name="BMC Genomics">
        <title>An improved genome of the model marine alga Ostreococcus tauri unfolds by assessing Illumina de novo assemblies.</title>
        <authorList>
            <person name="Blanc-Mathieu R."/>
            <person name="Verhelst B."/>
            <person name="Derelle E."/>
            <person name="Rombauts S."/>
            <person name="Bouget F.Y."/>
            <person name="Carre I."/>
            <person name="Chateau A."/>
            <person name="Eyre-Walker A."/>
            <person name="Grimsley N."/>
            <person name="Moreau H."/>
            <person name="Piegu B."/>
            <person name="Rivals E."/>
            <person name="Schackwitz W."/>
            <person name="Van de Peer Y."/>
            <person name="Piganeau G."/>
        </authorList>
    </citation>
    <scope>NUCLEOTIDE SEQUENCE [LARGE SCALE GENOMIC DNA]</scope>
    <source>
        <strain evidence="4">OTTH 0595 / CCAP 157/2 / RCC745</strain>
    </source>
</reference>
<dbReference type="OrthoDB" id="7333885at2759"/>
<organism evidence="3 4">
    <name type="scientific">Ostreococcus tauri</name>
    <name type="common">Marine green alga</name>
    <dbReference type="NCBI Taxonomy" id="70448"/>
    <lineage>
        <taxon>Eukaryota</taxon>
        <taxon>Viridiplantae</taxon>
        <taxon>Chlorophyta</taxon>
        <taxon>Mamiellophyceae</taxon>
        <taxon>Mamiellales</taxon>
        <taxon>Bathycoccaceae</taxon>
        <taxon>Ostreococcus</taxon>
    </lineage>
</organism>
<sequence>MRAHAESASTSPRDARAMLTARTTARTSTATRTRTRTNPSLTTIARPSVETARARFTVVANAEDKQPKITRENEKEAWLSEMEREGANPMKDPMAMIGIGGLMVPFVILAIASAAGFIGQ</sequence>
<protein>
    <submittedName>
        <fullName evidence="3">Unnamed product</fullName>
    </submittedName>
</protein>
<feature type="compositionally biased region" description="Low complexity" evidence="1">
    <location>
        <begin position="17"/>
        <end position="32"/>
    </location>
</feature>
<dbReference type="GeneID" id="9834252"/>
<feature type="region of interest" description="Disordered" evidence="1">
    <location>
        <begin position="1"/>
        <end position="38"/>
    </location>
</feature>
<keyword evidence="2" id="KW-0472">Membrane</keyword>
<comment type="caution">
    <text evidence="3">The sequence shown here is derived from an EMBL/GenBank/DDBJ whole genome shotgun (WGS) entry which is preliminary data.</text>
</comment>
<evidence type="ECO:0000313" key="4">
    <source>
        <dbReference type="Proteomes" id="UP000009170"/>
    </source>
</evidence>
<dbReference type="InParanoid" id="A0A090LZZ9"/>
<proteinExistence type="predicted"/>
<name>A0A090LZZ9_OSTTA</name>
<dbReference type="PANTHER" id="PTHR36343">
    <property type="entry name" value="EXPRESSED PROTEIN"/>
    <property type="match status" value="1"/>
</dbReference>
<reference evidence="4" key="1">
    <citation type="journal article" date="2006" name="Proc. Natl. Acad. Sci. U.S.A.">
        <title>Genome analysis of the smallest free-living eukaryote Ostreococcus tauri unveils many unique features.</title>
        <authorList>
            <person name="Derelle E."/>
            <person name="Ferraz C."/>
            <person name="Rombauts S."/>
            <person name="Rouze P."/>
            <person name="Worden A.Z."/>
            <person name="Robbens S."/>
            <person name="Partensky F."/>
            <person name="Degroeve S."/>
            <person name="Echeynie S."/>
            <person name="Cooke R."/>
            <person name="Saeys Y."/>
            <person name="Wuyts J."/>
            <person name="Jabbari K."/>
            <person name="Bowler C."/>
            <person name="Panaud O."/>
            <person name="Piegu B."/>
            <person name="Ball S.G."/>
            <person name="Ral J.-P."/>
            <person name="Bouget F.-Y."/>
            <person name="Piganeau G."/>
            <person name="De Baets B."/>
            <person name="Picard A."/>
            <person name="Delseny M."/>
            <person name="Demaille J."/>
            <person name="Van de Peer Y."/>
            <person name="Moreau H."/>
        </authorList>
    </citation>
    <scope>NUCLEOTIDE SEQUENCE [LARGE SCALE GENOMIC DNA]</scope>
    <source>
        <strain evidence="4">OTTH 0595 / CCAP 157/2 / RCC745</strain>
    </source>
</reference>
<gene>
    <name evidence="3" type="ORF">OT_ostta04g01510</name>
</gene>
<evidence type="ECO:0000256" key="2">
    <source>
        <dbReference type="SAM" id="Phobius"/>
    </source>
</evidence>
<keyword evidence="2" id="KW-1133">Transmembrane helix</keyword>
<dbReference type="GO" id="GO:0009507">
    <property type="term" value="C:chloroplast"/>
    <property type="evidence" value="ECO:0007669"/>
    <property type="project" value="TreeGrafter"/>
</dbReference>
<dbReference type="Proteomes" id="UP000009170">
    <property type="component" value="Unassembled WGS sequence"/>
</dbReference>
<keyword evidence="4" id="KW-1185">Reference proteome</keyword>
<dbReference type="RefSeq" id="XP_003078680.2">
    <property type="nucleotide sequence ID" value="XM_003078632.2"/>
</dbReference>